<evidence type="ECO:0000313" key="1">
    <source>
        <dbReference type="EMBL" id="TBH80995.1"/>
    </source>
</evidence>
<dbReference type="Proteomes" id="UP000292919">
    <property type="component" value="Unassembled WGS sequence"/>
</dbReference>
<organism evidence="1 2">
    <name type="scientific">Desulfovibrio legallii</name>
    <dbReference type="NCBI Taxonomy" id="571438"/>
    <lineage>
        <taxon>Bacteria</taxon>
        <taxon>Pseudomonadati</taxon>
        <taxon>Thermodesulfobacteriota</taxon>
        <taxon>Desulfovibrionia</taxon>
        <taxon>Desulfovibrionales</taxon>
        <taxon>Desulfovibrionaceae</taxon>
        <taxon>Desulfovibrio</taxon>
    </lineage>
</organism>
<gene>
    <name evidence="1" type="ORF">EB812_02575</name>
</gene>
<sequence length="96" mass="10798">MNNSDDRLTPHTIVGADSRPLTDTELAGFVRLADVPGETLIERLRTLKKRAAKQSLTVRYDADIVEYYRSKGKGYQKAMNDALRVCMEAEKGTLRP</sequence>
<proteinExistence type="predicted"/>
<keyword evidence="2" id="KW-1185">Reference proteome</keyword>
<dbReference type="InterPro" id="IPR025528">
    <property type="entry name" value="BrnA_antitoxin"/>
</dbReference>
<dbReference type="EMBL" id="SIXC01000003">
    <property type="protein sequence ID" value="TBH80995.1"/>
    <property type="molecule type" value="Genomic_DNA"/>
</dbReference>
<reference evidence="1 2" key="1">
    <citation type="submission" date="2018-12" db="EMBL/GenBank/DDBJ databases">
        <title>First genome draft of Desulfovibrio legallis sp. nov.</title>
        <authorList>
            <person name="Ben Dhia O."/>
            <person name="Najjari A."/>
            <person name="Ferjani R."/>
            <person name="Fhoula I."/>
            <person name="Fardeau M.-L."/>
            <person name="Boudabbous A."/>
            <person name="Ouzari H.I."/>
        </authorList>
    </citation>
    <scope>NUCLEOTIDE SEQUENCE [LARGE SCALE GENOMIC DNA]</scope>
    <source>
        <strain evidence="1 2">H1T</strain>
    </source>
</reference>
<evidence type="ECO:0008006" key="3">
    <source>
        <dbReference type="Google" id="ProtNLM"/>
    </source>
</evidence>
<comment type="caution">
    <text evidence="1">The sequence shown here is derived from an EMBL/GenBank/DDBJ whole genome shotgun (WGS) entry which is preliminary data.</text>
</comment>
<dbReference type="AlphaFoldDB" id="A0A6H3FDE9"/>
<name>A0A6H3FDE9_9BACT</name>
<accession>A0A6H3FDE9</accession>
<dbReference type="Pfam" id="PF14384">
    <property type="entry name" value="BrnA_antitoxin"/>
    <property type="match status" value="1"/>
</dbReference>
<dbReference type="RefSeq" id="WP_130957787.1">
    <property type="nucleotide sequence ID" value="NZ_JBHSHA010000020.1"/>
</dbReference>
<evidence type="ECO:0000313" key="2">
    <source>
        <dbReference type="Proteomes" id="UP000292919"/>
    </source>
</evidence>
<protein>
    <recommendedName>
        <fullName evidence="3">BrnA antitoxin of type II toxin-antitoxin system</fullName>
    </recommendedName>
</protein>